<dbReference type="Pfam" id="PF03947">
    <property type="entry name" value="Ribosomal_L2_C"/>
    <property type="match status" value="1"/>
</dbReference>
<dbReference type="InterPro" id="IPR045899">
    <property type="entry name" value="ATL71-like"/>
</dbReference>
<sequence length="405" mass="42918">MGSPSPPGASHGLFGSSGVGGFGYGLAVSVGILLVVSTVAFAVYLCCARASSMPVADARGGPAPAPPRHDVELGGIDAATLEAYPAVVYREARKPASVEQQEACCAVCLERYADSDMVRVLPDCGHLFHRGCVDPWLRQRPTCPVCRTSPLPSPVPTPLAEVTPLALARERERKKEEASPPSQDEEAQPNTHTQSHDGVGFPLRQLPLLLPPAPPPPLRSIRQPSSMVVNSDSSKPSTTGSLMRPAHNADSFLRFQELFRKASQEGEEGTDDQAKDAAVPTAAPLMPADLLDLNSKVGNCMPLSDIRMGTWVHSIELRHGQGAKLVRAAGAYAKVVKESATQCLVVRESAPQCLVRLPSGVEKLIDSRLRATIGIVSNPTHGARKLRKAGHSGWLAGARSSVVSP</sequence>
<dbReference type="Gene3D" id="3.30.40.10">
    <property type="entry name" value="Zinc/RING finger domain, C3HC4 (zinc finger)"/>
    <property type="match status" value="1"/>
</dbReference>
<dbReference type="SMART" id="SM00184">
    <property type="entry name" value="RING"/>
    <property type="match status" value="1"/>
</dbReference>
<name>M8ADH7_TRIUA</name>
<dbReference type="InterPro" id="IPR008991">
    <property type="entry name" value="Translation_prot_SH3-like_sf"/>
</dbReference>
<feature type="compositionally biased region" description="Basic and acidic residues" evidence="4">
    <location>
        <begin position="168"/>
        <end position="178"/>
    </location>
</feature>
<dbReference type="InterPro" id="IPR014722">
    <property type="entry name" value="Rib_uL2_dom2"/>
</dbReference>
<dbReference type="InterPro" id="IPR022669">
    <property type="entry name" value="Ribosomal_uL2_C"/>
</dbReference>
<evidence type="ECO:0000256" key="1">
    <source>
        <dbReference type="ARBA" id="ARBA00005636"/>
    </source>
</evidence>
<evidence type="ECO:0000256" key="2">
    <source>
        <dbReference type="ARBA" id="ARBA00022980"/>
    </source>
</evidence>
<dbReference type="GO" id="GO:0005840">
    <property type="term" value="C:ribosome"/>
    <property type="evidence" value="ECO:0007669"/>
    <property type="project" value="UniProtKB-KW"/>
</dbReference>
<dbReference type="PANTHER" id="PTHR46719">
    <property type="entry name" value="TRANSCRIPTION FACTOR C2H2 FAMILY-RELATED"/>
    <property type="match status" value="1"/>
</dbReference>
<dbReference type="InterPro" id="IPR001841">
    <property type="entry name" value="Znf_RING"/>
</dbReference>
<dbReference type="SUPFAM" id="SSF57850">
    <property type="entry name" value="RING/U-box"/>
    <property type="match status" value="1"/>
</dbReference>
<feature type="region of interest" description="Disordered" evidence="4">
    <location>
        <begin position="168"/>
        <end position="246"/>
    </location>
</feature>
<feature type="transmembrane region" description="Helical" evidence="5">
    <location>
        <begin position="22"/>
        <end position="45"/>
    </location>
</feature>
<dbReference type="SUPFAM" id="SSF50104">
    <property type="entry name" value="Translation proteins SH3-like domain"/>
    <property type="match status" value="1"/>
</dbReference>
<dbReference type="GO" id="GO:0003735">
    <property type="term" value="F:structural constituent of ribosome"/>
    <property type="evidence" value="ECO:0007669"/>
    <property type="project" value="InterPro"/>
</dbReference>
<dbReference type="CDD" id="cd16454">
    <property type="entry name" value="RING-H2_PA-TM-RING"/>
    <property type="match status" value="1"/>
</dbReference>
<evidence type="ECO:0000313" key="6">
    <source>
        <dbReference type="EMBL" id="EMS62870.1"/>
    </source>
</evidence>
<dbReference type="PROSITE" id="PS50089">
    <property type="entry name" value="ZF_RING_2"/>
    <property type="match status" value="1"/>
</dbReference>
<dbReference type="eggNOG" id="KOG0800">
    <property type="taxonomic scope" value="Eukaryota"/>
</dbReference>
<dbReference type="GO" id="GO:0006412">
    <property type="term" value="P:translation"/>
    <property type="evidence" value="ECO:0007669"/>
    <property type="project" value="InterPro"/>
</dbReference>
<accession>M8ADH7</accession>
<comment type="similarity">
    <text evidence="1">Belongs to the universal ribosomal protein uL2 family.</text>
</comment>
<keyword evidence="5" id="KW-1133">Transmembrane helix</keyword>
<keyword evidence="3" id="KW-0687">Ribonucleoprotein</keyword>
<gene>
    <name evidence="6" type="ORF">TRIUR3_15615</name>
</gene>
<evidence type="ECO:0000256" key="5">
    <source>
        <dbReference type="SAM" id="Phobius"/>
    </source>
</evidence>
<keyword evidence="2 6" id="KW-0689">Ribosomal protein</keyword>
<evidence type="ECO:0000256" key="4">
    <source>
        <dbReference type="SAM" id="MobiDB-lite"/>
    </source>
</evidence>
<keyword evidence="5" id="KW-0472">Membrane</keyword>
<dbReference type="InterPro" id="IPR013083">
    <property type="entry name" value="Znf_RING/FYVE/PHD"/>
</dbReference>
<dbReference type="GO" id="GO:1990904">
    <property type="term" value="C:ribonucleoprotein complex"/>
    <property type="evidence" value="ECO:0007669"/>
    <property type="project" value="UniProtKB-KW"/>
</dbReference>
<evidence type="ECO:0000256" key="3">
    <source>
        <dbReference type="ARBA" id="ARBA00023274"/>
    </source>
</evidence>
<keyword evidence="5" id="KW-0812">Transmembrane</keyword>
<dbReference type="Gene3D" id="2.30.30.30">
    <property type="match status" value="1"/>
</dbReference>
<proteinExistence type="inferred from homology"/>
<dbReference type="EMBL" id="KD076703">
    <property type="protein sequence ID" value="EMS62870.1"/>
    <property type="molecule type" value="Genomic_DNA"/>
</dbReference>
<organism evidence="6">
    <name type="scientific">Triticum urartu</name>
    <name type="common">Red wild einkorn</name>
    <name type="synonym">Crithodium urartu</name>
    <dbReference type="NCBI Taxonomy" id="4572"/>
    <lineage>
        <taxon>Eukaryota</taxon>
        <taxon>Viridiplantae</taxon>
        <taxon>Streptophyta</taxon>
        <taxon>Embryophyta</taxon>
        <taxon>Tracheophyta</taxon>
        <taxon>Spermatophyta</taxon>
        <taxon>Magnoliopsida</taxon>
        <taxon>Liliopsida</taxon>
        <taxon>Poales</taxon>
        <taxon>Poaceae</taxon>
        <taxon>BOP clade</taxon>
        <taxon>Pooideae</taxon>
        <taxon>Triticodae</taxon>
        <taxon>Triticeae</taxon>
        <taxon>Triticinae</taxon>
        <taxon>Triticum</taxon>
    </lineage>
</organism>
<feature type="compositionally biased region" description="Polar residues" evidence="4">
    <location>
        <begin position="227"/>
        <end position="241"/>
    </location>
</feature>
<feature type="compositionally biased region" description="Pro residues" evidence="4">
    <location>
        <begin position="209"/>
        <end position="218"/>
    </location>
</feature>
<dbReference type="eggNOG" id="KOG0438">
    <property type="taxonomic scope" value="Eukaryota"/>
</dbReference>
<dbReference type="Pfam" id="PF13639">
    <property type="entry name" value="zf-RING_2"/>
    <property type="match status" value="1"/>
</dbReference>
<dbReference type="PANTHER" id="PTHR46719:SF5">
    <property type="entry name" value="OS07G0159600 PROTEIN"/>
    <property type="match status" value="1"/>
</dbReference>
<reference evidence="6" key="1">
    <citation type="journal article" date="2013" name="Nature">
        <title>Draft genome of the wheat A-genome progenitor Triticum urartu.</title>
        <authorList>
            <person name="Ling H.Q."/>
            <person name="Zhao S."/>
            <person name="Liu D."/>
            <person name="Wang J."/>
            <person name="Sun H."/>
            <person name="Zhang C."/>
            <person name="Fan H."/>
            <person name="Li D."/>
            <person name="Dong L."/>
            <person name="Tao Y."/>
            <person name="Gao C."/>
            <person name="Wu H."/>
            <person name="Li Y."/>
            <person name="Cui Y."/>
            <person name="Guo X."/>
            <person name="Zheng S."/>
            <person name="Wang B."/>
            <person name="Yu K."/>
            <person name="Liang Q."/>
            <person name="Yang W."/>
            <person name="Lou X."/>
            <person name="Chen J."/>
            <person name="Feng M."/>
            <person name="Jian J."/>
            <person name="Zhang X."/>
            <person name="Luo G."/>
            <person name="Jiang Y."/>
            <person name="Liu J."/>
            <person name="Wang Z."/>
            <person name="Sha Y."/>
            <person name="Zhang B."/>
            <person name="Wu H."/>
            <person name="Tang D."/>
            <person name="Shen Q."/>
            <person name="Xue P."/>
            <person name="Zou S."/>
            <person name="Wang X."/>
            <person name="Liu X."/>
            <person name="Wang F."/>
            <person name="Yang Y."/>
            <person name="An X."/>
            <person name="Dong Z."/>
            <person name="Zhang K."/>
            <person name="Zhang X."/>
            <person name="Luo M.C."/>
            <person name="Dvorak J."/>
            <person name="Tong Y."/>
            <person name="Wang J."/>
            <person name="Yang H."/>
            <person name="Li Z."/>
            <person name="Wang D."/>
            <person name="Zhang A."/>
            <person name="Wang J."/>
        </authorList>
    </citation>
    <scope>NUCLEOTIDE SEQUENCE</scope>
</reference>
<protein>
    <submittedName>
        <fullName evidence="6">60S ribosomal protein L2, mitochondrial</fullName>
    </submittedName>
</protein>
<dbReference type="STRING" id="4572.M8ADH7"/>
<dbReference type="SMART" id="SM01382">
    <property type="entry name" value="Ribosomal_L2_C"/>
    <property type="match status" value="1"/>
</dbReference>
<dbReference type="AlphaFoldDB" id="M8ADH7"/>